<comment type="caution">
    <text evidence="2">The sequence shown here is derived from an EMBL/GenBank/DDBJ whole genome shotgun (WGS) entry which is preliminary data.</text>
</comment>
<accession>A0A9X1YFI7</accession>
<evidence type="ECO:0000313" key="3">
    <source>
        <dbReference type="Proteomes" id="UP001139353"/>
    </source>
</evidence>
<dbReference type="RefSeq" id="WP_275681442.1">
    <property type="nucleotide sequence ID" value="NZ_JAJLJH010000001.1"/>
</dbReference>
<proteinExistence type="predicted"/>
<dbReference type="EMBL" id="JAJLJH010000001">
    <property type="protein sequence ID" value="MCK9685439.1"/>
    <property type="molecule type" value="Genomic_DNA"/>
</dbReference>
<evidence type="ECO:0000313" key="2">
    <source>
        <dbReference type="EMBL" id="MCK9685439.1"/>
    </source>
</evidence>
<name>A0A9X1YFI7_9BURK</name>
<reference evidence="2" key="1">
    <citation type="submission" date="2021-11" db="EMBL/GenBank/DDBJ databases">
        <title>BS-T2-15 a new species belonging to the Comamonadaceae family isolated from the soil of a French oak forest.</title>
        <authorList>
            <person name="Mieszkin S."/>
            <person name="Alain K."/>
        </authorList>
    </citation>
    <scope>NUCLEOTIDE SEQUENCE</scope>
    <source>
        <strain evidence="2">BS-T2-15</strain>
    </source>
</reference>
<feature type="compositionally biased region" description="Polar residues" evidence="1">
    <location>
        <begin position="225"/>
        <end position="238"/>
    </location>
</feature>
<evidence type="ECO:0008006" key="4">
    <source>
        <dbReference type="Google" id="ProtNLM"/>
    </source>
</evidence>
<protein>
    <recommendedName>
        <fullName evidence="4">Type II secretion system protein GspC N-terminal domain-containing protein</fullName>
    </recommendedName>
</protein>
<gene>
    <name evidence="2" type="ORF">LPC04_06930</name>
</gene>
<feature type="region of interest" description="Disordered" evidence="1">
    <location>
        <begin position="166"/>
        <end position="238"/>
    </location>
</feature>
<sequence length="238" mass="24359">MSSRWTGFFIWALVAASTAFWGIKIFAATRPVPVGAQAPQAVTANGPMERLFGAVVVPIAAQPVQHPESERFQLVGVIAPPGVTQGGFALISLDGQPARTWRVGATVDGNTSLLAVSKRGAEFGPAGGPTAFTLQLPEPAAAETGTLAPATSQPDPAQLQNVQVQGAPTQVENAQHVGQPPAMGGRGGFQGRMGVPQPPMGRAAFNPTPGAIQGGGQPRIAAPPDQTQNDNGAVPQQQ</sequence>
<dbReference type="Proteomes" id="UP001139353">
    <property type="component" value="Unassembled WGS sequence"/>
</dbReference>
<dbReference type="AlphaFoldDB" id="A0A9X1YFI7"/>
<evidence type="ECO:0000256" key="1">
    <source>
        <dbReference type="SAM" id="MobiDB-lite"/>
    </source>
</evidence>
<keyword evidence="3" id="KW-1185">Reference proteome</keyword>
<organism evidence="2 3">
    <name type="scientific">Scleromatobacter humisilvae</name>
    <dbReference type="NCBI Taxonomy" id="2897159"/>
    <lineage>
        <taxon>Bacteria</taxon>
        <taxon>Pseudomonadati</taxon>
        <taxon>Pseudomonadota</taxon>
        <taxon>Betaproteobacteria</taxon>
        <taxon>Burkholderiales</taxon>
        <taxon>Sphaerotilaceae</taxon>
        <taxon>Scleromatobacter</taxon>
    </lineage>
</organism>